<sequence>MRFSYRRGYANVGFPDGLATRKASGNPTMEARQDNTAHQAGLTGLGERYYPSITHYPLPTRPRSLPNVNYPNKYGNNRTEATLEDI</sequence>
<feature type="compositionally biased region" description="Polar residues" evidence="1">
    <location>
        <begin position="66"/>
        <end position="80"/>
    </location>
</feature>
<evidence type="ECO:0000313" key="2">
    <source>
        <dbReference type="EMBL" id="AFY96807.1"/>
    </source>
</evidence>
<accession>K9UNZ9</accession>
<name>K9UNZ9_CHAP6</name>
<dbReference type="AlphaFoldDB" id="K9UNZ9"/>
<gene>
    <name evidence="2" type="ORF">Cha6605_5961</name>
</gene>
<dbReference type="EMBL" id="CP003600">
    <property type="protein sequence ID" value="AFY96807.1"/>
    <property type="molecule type" value="Genomic_DNA"/>
</dbReference>
<evidence type="ECO:0000313" key="3">
    <source>
        <dbReference type="Proteomes" id="UP000010366"/>
    </source>
</evidence>
<dbReference type="Proteomes" id="UP000010366">
    <property type="component" value="Chromosome"/>
</dbReference>
<organism evidence="2 3">
    <name type="scientific">Chamaesiphon minutus (strain ATCC 27169 / PCC 6605)</name>
    <dbReference type="NCBI Taxonomy" id="1173020"/>
    <lineage>
        <taxon>Bacteria</taxon>
        <taxon>Bacillati</taxon>
        <taxon>Cyanobacteriota</taxon>
        <taxon>Cyanophyceae</taxon>
        <taxon>Gomontiellales</taxon>
        <taxon>Chamaesiphonaceae</taxon>
        <taxon>Chamaesiphon</taxon>
    </lineage>
</organism>
<evidence type="ECO:0000256" key="1">
    <source>
        <dbReference type="SAM" id="MobiDB-lite"/>
    </source>
</evidence>
<feature type="region of interest" description="Disordered" evidence="1">
    <location>
        <begin position="56"/>
        <end position="86"/>
    </location>
</feature>
<dbReference type="KEGG" id="cmp:Cha6605_5961"/>
<dbReference type="HOGENOM" id="CLU_2492193_0_0_3"/>
<protein>
    <submittedName>
        <fullName evidence="2">Uncharacterized protein</fullName>
    </submittedName>
</protein>
<reference evidence="2 3" key="1">
    <citation type="submission" date="2012-05" db="EMBL/GenBank/DDBJ databases">
        <title>Finished chromosome of genome of Chamaesiphon sp. PCC 6605.</title>
        <authorList>
            <consortium name="US DOE Joint Genome Institute"/>
            <person name="Gugger M."/>
            <person name="Coursin T."/>
            <person name="Rippka R."/>
            <person name="Tandeau De Marsac N."/>
            <person name="Huntemann M."/>
            <person name="Wei C.-L."/>
            <person name="Han J."/>
            <person name="Detter J.C."/>
            <person name="Han C."/>
            <person name="Tapia R."/>
            <person name="Chen A."/>
            <person name="Kyrpides N."/>
            <person name="Mavromatis K."/>
            <person name="Markowitz V."/>
            <person name="Szeto E."/>
            <person name="Ivanova N."/>
            <person name="Pagani I."/>
            <person name="Pati A."/>
            <person name="Goodwin L."/>
            <person name="Nordberg H.P."/>
            <person name="Cantor M.N."/>
            <person name="Hua S.X."/>
            <person name="Woyke T."/>
            <person name="Kerfeld C.A."/>
        </authorList>
    </citation>
    <scope>NUCLEOTIDE SEQUENCE [LARGE SCALE GENOMIC DNA]</scope>
    <source>
        <strain evidence="3">ATCC 27169 / PCC 6605</strain>
    </source>
</reference>
<proteinExistence type="predicted"/>
<keyword evidence="3" id="KW-1185">Reference proteome</keyword>